<evidence type="ECO:0000313" key="1">
    <source>
        <dbReference type="EMBL" id="WAR30303.1"/>
    </source>
</evidence>
<dbReference type="InterPro" id="IPR007122">
    <property type="entry name" value="Villin/Gelsolin"/>
</dbReference>
<dbReference type="PANTHER" id="PTHR11977">
    <property type="entry name" value="VILLIN"/>
    <property type="match status" value="1"/>
</dbReference>
<dbReference type="SUPFAM" id="SSF55753">
    <property type="entry name" value="Actin depolymerizing proteins"/>
    <property type="match status" value="1"/>
</dbReference>
<organism evidence="1 2">
    <name type="scientific">Mya arenaria</name>
    <name type="common">Soft-shell clam</name>
    <dbReference type="NCBI Taxonomy" id="6604"/>
    <lineage>
        <taxon>Eukaryota</taxon>
        <taxon>Metazoa</taxon>
        <taxon>Spiralia</taxon>
        <taxon>Lophotrochozoa</taxon>
        <taxon>Mollusca</taxon>
        <taxon>Bivalvia</taxon>
        <taxon>Autobranchia</taxon>
        <taxon>Heteroconchia</taxon>
        <taxon>Euheterodonta</taxon>
        <taxon>Imparidentia</taxon>
        <taxon>Neoheterodontei</taxon>
        <taxon>Myida</taxon>
        <taxon>Myoidea</taxon>
        <taxon>Myidae</taxon>
        <taxon>Mya</taxon>
    </lineage>
</organism>
<proteinExistence type="predicted"/>
<sequence>MAQSAAETEPAWRIAGRKPGLQIWRIVTYKDQGSDILKYDVHFWIGKYSTQTVELDTYLDDRPIQHREVQGHESKLFKSYFKTIELLRGGADSGFRHVEAEAYQSRLLHFHGDKRHVEIAEGVFYGKLDENVDDIVDSEEENQNITKSDTIKKLFRTCLFWTRAKMSLFGSATGPQKMSGGTPWSMHTIT</sequence>
<keyword evidence="2" id="KW-1185">Reference proteome</keyword>
<dbReference type="EMBL" id="CP111028">
    <property type="protein sequence ID" value="WAR30303.1"/>
    <property type="molecule type" value="Genomic_DNA"/>
</dbReference>
<dbReference type="PANTHER" id="PTHR11977:SF130">
    <property type="entry name" value="SEVERIN"/>
    <property type="match status" value="1"/>
</dbReference>
<dbReference type="Gene3D" id="3.40.20.10">
    <property type="entry name" value="Severin"/>
    <property type="match status" value="1"/>
</dbReference>
<gene>
    <name evidence="1" type="ORF">MAR_032845</name>
</gene>
<dbReference type="InterPro" id="IPR029006">
    <property type="entry name" value="ADF-H/Gelsolin-like_dom_sf"/>
</dbReference>
<name>A0ABY7G7A5_MYAAR</name>
<dbReference type="Proteomes" id="UP001164746">
    <property type="component" value="Chromosome 17"/>
</dbReference>
<evidence type="ECO:0000313" key="2">
    <source>
        <dbReference type="Proteomes" id="UP001164746"/>
    </source>
</evidence>
<reference evidence="1" key="1">
    <citation type="submission" date="2022-11" db="EMBL/GenBank/DDBJ databases">
        <title>Centuries of genome instability and evolution in soft-shell clam transmissible cancer (bioRxiv).</title>
        <authorList>
            <person name="Hart S.F.M."/>
            <person name="Yonemitsu M.A."/>
            <person name="Giersch R.M."/>
            <person name="Beal B.F."/>
            <person name="Arriagada G."/>
            <person name="Davis B.W."/>
            <person name="Ostrander E.A."/>
            <person name="Goff S.P."/>
            <person name="Metzger M.J."/>
        </authorList>
    </citation>
    <scope>NUCLEOTIDE SEQUENCE</scope>
    <source>
        <strain evidence="1">MELC-2E11</strain>
        <tissue evidence="1">Siphon/mantle</tissue>
    </source>
</reference>
<protein>
    <submittedName>
        <fullName evidence="1">GELS1-like protein</fullName>
    </submittedName>
</protein>
<accession>A0ABY7G7A5</accession>